<protein>
    <recommendedName>
        <fullName evidence="4">POTRA domain-containing protein</fullName>
    </recommendedName>
</protein>
<dbReference type="RefSeq" id="WP_186807617.1">
    <property type="nucleotide sequence ID" value="NZ_BJVC01000001.1"/>
</dbReference>
<evidence type="ECO:0000313" key="6">
    <source>
        <dbReference type="Proteomes" id="UP000321405"/>
    </source>
</evidence>
<dbReference type="InterPro" id="IPR010827">
    <property type="entry name" value="BamA/TamA_POTRA"/>
</dbReference>
<comment type="caution">
    <text evidence="5">The sequence shown here is derived from an EMBL/GenBank/DDBJ whole genome shotgun (WGS) entry which is preliminary data.</text>
</comment>
<dbReference type="Gene3D" id="3.10.20.310">
    <property type="entry name" value="membrane protein fhac"/>
    <property type="match status" value="2"/>
</dbReference>
<feature type="domain" description="POTRA" evidence="4">
    <location>
        <begin position="131"/>
        <end position="208"/>
    </location>
</feature>
<keyword evidence="3" id="KW-0732">Signal</keyword>
<dbReference type="PROSITE" id="PS51779">
    <property type="entry name" value="POTRA"/>
    <property type="match status" value="2"/>
</dbReference>
<accession>A0A511BL55</accession>
<feature type="domain" description="POTRA" evidence="4">
    <location>
        <begin position="45"/>
        <end position="120"/>
    </location>
</feature>
<comment type="subcellular location">
    <subcellularLocation>
        <location evidence="1">Membrane</location>
    </subcellularLocation>
</comment>
<proteinExistence type="predicted"/>
<name>A0A511BL55_9PROT</name>
<feature type="chain" id="PRO_5022169842" description="POTRA domain-containing protein" evidence="3">
    <location>
        <begin position="36"/>
        <end position="208"/>
    </location>
</feature>
<evidence type="ECO:0000256" key="2">
    <source>
        <dbReference type="ARBA" id="ARBA00023136"/>
    </source>
</evidence>
<evidence type="ECO:0000256" key="1">
    <source>
        <dbReference type="ARBA" id="ARBA00004370"/>
    </source>
</evidence>
<dbReference type="InterPro" id="IPR034746">
    <property type="entry name" value="POTRA"/>
</dbReference>
<keyword evidence="2" id="KW-0472">Membrane</keyword>
<dbReference type="GO" id="GO:0019867">
    <property type="term" value="C:outer membrane"/>
    <property type="evidence" value="ECO:0007669"/>
    <property type="project" value="InterPro"/>
</dbReference>
<sequence>MKPTSRFAFAGLALVAGTALLPVSATTGFTGAAFAASAPAPDAPLKLKVLKVQGNKAIPTADIMAALPYHVGDTVTRETLDAGVQKVAELYKAKNMGAKFSEKERFVKNTVQFYLVIEEQEPSAAPAPAPFVLDKVVFTGNRKVPTSELEAATSLRPGATVTAAAASADAAAIQKVYQKHNLGVQIQPVATQPNHDNHVVLTYQITEK</sequence>
<feature type="signal peptide" evidence="3">
    <location>
        <begin position="1"/>
        <end position="35"/>
    </location>
</feature>
<gene>
    <name evidence="5" type="ORF">SSA02_02440</name>
</gene>
<dbReference type="EMBL" id="BJVC01000001">
    <property type="protein sequence ID" value="GEL01081.1"/>
    <property type="molecule type" value="Genomic_DNA"/>
</dbReference>
<dbReference type="AlphaFoldDB" id="A0A511BL55"/>
<dbReference type="Proteomes" id="UP000321405">
    <property type="component" value="Unassembled WGS sequence"/>
</dbReference>
<organism evidence="5 6">
    <name type="scientific">Swaminathania salitolerans</name>
    <dbReference type="NCBI Taxonomy" id="182838"/>
    <lineage>
        <taxon>Bacteria</taxon>
        <taxon>Pseudomonadati</taxon>
        <taxon>Pseudomonadota</taxon>
        <taxon>Alphaproteobacteria</taxon>
        <taxon>Acetobacterales</taxon>
        <taxon>Acetobacteraceae</taxon>
        <taxon>Swaminathania</taxon>
    </lineage>
</organism>
<evidence type="ECO:0000259" key="4">
    <source>
        <dbReference type="PROSITE" id="PS51779"/>
    </source>
</evidence>
<reference evidence="5 6" key="1">
    <citation type="submission" date="2019-07" db="EMBL/GenBank/DDBJ databases">
        <title>Whole genome shotgun sequence of Swaminathania salitolerans NBRC 104436.</title>
        <authorList>
            <person name="Hosoyama A."/>
            <person name="Uohara A."/>
            <person name="Ohji S."/>
            <person name="Ichikawa N."/>
        </authorList>
    </citation>
    <scope>NUCLEOTIDE SEQUENCE [LARGE SCALE GENOMIC DNA]</scope>
    <source>
        <strain evidence="5 6">NBRC 104436</strain>
    </source>
</reference>
<evidence type="ECO:0000313" key="5">
    <source>
        <dbReference type="EMBL" id="GEL01081.1"/>
    </source>
</evidence>
<dbReference type="Pfam" id="PF07244">
    <property type="entry name" value="POTRA"/>
    <property type="match status" value="1"/>
</dbReference>
<keyword evidence="6" id="KW-1185">Reference proteome</keyword>
<evidence type="ECO:0000256" key="3">
    <source>
        <dbReference type="SAM" id="SignalP"/>
    </source>
</evidence>